<dbReference type="EMBL" id="CAJOAY010002795">
    <property type="protein sequence ID" value="CAF3980463.1"/>
    <property type="molecule type" value="Genomic_DNA"/>
</dbReference>
<evidence type="ECO:0000313" key="3">
    <source>
        <dbReference type="EMBL" id="CAF3980463.1"/>
    </source>
</evidence>
<feature type="chain" id="PRO_5032759903" description="AMOP domain-containing protein" evidence="1">
    <location>
        <begin position="20"/>
        <end position="268"/>
    </location>
</feature>
<feature type="signal peptide" evidence="1">
    <location>
        <begin position="1"/>
        <end position="19"/>
    </location>
</feature>
<evidence type="ECO:0000313" key="4">
    <source>
        <dbReference type="Proteomes" id="UP000663881"/>
    </source>
</evidence>
<dbReference type="AlphaFoldDB" id="A0A819MJS1"/>
<dbReference type="SMART" id="SM00723">
    <property type="entry name" value="AMOP"/>
    <property type="match status" value="1"/>
</dbReference>
<comment type="caution">
    <text evidence="3">The sequence shown here is derived from an EMBL/GenBank/DDBJ whole genome shotgun (WGS) entry which is preliminary data.</text>
</comment>
<proteinExistence type="predicted"/>
<protein>
    <recommendedName>
        <fullName evidence="2">AMOP domain-containing protein</fullName>
    </recommendedName>
</protein>
<dbReference type="Proteomes" id="UP000663881">
    <property type="component" value="Unassembled WGS sequence"/>
</dbReference>
<dbReference type="InterPro" id="IPR005533">
    <property type="entry name" value="AMOP_dom"/>
</dbReference>
<sequence>MKSISFALFGLFTVLYINGLPVNVKNNDGSDCLYIFDANPCQAWYKQQGNSTTLVNGTPTPPCQISKTFTSPLPNVAGNWITDETCNPKQIIGKCLFHPGAYGCYRSCVGTTGPSGQACYDENGKFIEQSQPGAGSVDAETICGNSPTQDVKHFCADVLPYILCCEFPGTSSSDNCNKYNQARPVGTCQAGWAPIFFCIVLELPWFNYLIFSFMQLLPQLSMLIDILDLIFYNHDLRNYLQINISFIRRHIMNTTVIATGVQVHPTQN</sequence>
<reference evidence="3" key="1">
    <citation type="submission" date="2021-02" db="EMBL/GenBank/DDBJ databases">
        <authorList>
            <person name="Nowell W R."/>
        </authorList>
    </citation>
    <scope>NUCLEOTIDE SEQUENCE</scope>
</reference>
<dbReference type="PROSITE" id="PS50856">
    <property type="entry name" value="AMOP"/>
    <property type="match status" value="1"/>
</dbReference>
<dbReference type="Pfam" id="PF03782">
    <property type="entry name" value="AMOP"/>
    <property type="match status" value="1"/>
</dbReference>
<evidence type="ECO:0000259" key="2">
    <source>
        <dbReference type="PROSITE" id="PS50856"/>
    </source>
</evidence>
<name>A0A819MJS1_9BILA</name>
<accession>A0A819MJS1</accession>
<keyword evidence="1" id="KW-0732">Signal</keyword>
<gene>
    <name evidence="3" type="ORF">OKA104_LOCUS28630</name>
</gene>
<evidence type="ECO:0000256" key="1">
    <source>
        <dbReference type="SAM" id="SignalP"/>
    </source>
</evidence>
<feature type="domain" description="AMOP" evidence="2">
    <location>
        <begin position="33"/>
        <end position="183"/>
    </location>
</feature>
<organism evidence="3 4">
    <name type="scientific">Adineta steineri</name>
    <dbReference type="NCBI Taxonomy" id="433720"/>
    <lineage>
        <taxon>Eukaryota</taxon>
        <taxon>Metazoa</taxon>
        <taxon>Spiralia</taxon>
        <taxon>Gnathifera</taxon>
        <taxon>Rotifera</taxon>
        <taxon>Eurotatoria</taxon>
        <taxon>Bdelloidea</taxon>
        <taxon>Adinetida</taxon>
        <taxon>Adinetidae</taxon>
        <taxon>Adineta</taxon>
    </lineage>
</organism>